<dbReference type="InterPro" id="IPR001245">
    <property type="entry name" value="Ser-Thr/Tyr_kinase_cat_dom"/>
</dbReference>
<evidence type="ECO:0000313" key="4">
    <source>
        <dbReference type="Proteomes" id="UP001470230"/>
    </source>
</evidence>
<feature type="region of interest" description="Disordered" evidence="1">
    <location>
        <begin position="865"/>
        <end position="896"/>
    </location>
</feature>
<sequence>MQELNLDFHYEKPSYAIYNSQQTNQIDINHEKELFCDQDSKFFVKYSLVHCLNNNNKNQFQFPFPTYGTLDNFWTEQKALSVIDKNELKLRWVLQLTQGLHELHKKDKYFGNLSSKCITIDDQKNAQYTFLLNPPYLNSNNSTISDISELYLPPEYYNDVNKGNENLQIRQQYDVYALGILMNGIIQENFPSLTEYRFKSETKRILSDPVGNDYPKKNNEDPFWKEFTNQIIDQCLNPNKEERPGISNIYENLQKFLSSNNCQVNYVYNDLPVPIMQSSLDKNYQIPSLIQKQISFLDVANTLQYIEGKYKNLDLFFESEIYTHSPFPIKVPGFDFHIAFVPENIQSQGQFIFTTFAQPRFKDDFEEEGNLYEELEPDQFLELESKLLKSKTIKNFYYNNIPFFSIKQFFDTLKSHNDIIISSFDVQTWLIYLSEYMIQLEGEGEKTLLPSNFSSESVLVSLLTDISDKPVFQLSIFPFPVKQTALSKIYHPDHDEANINCDVYAFGVLMFEILSKLSDNDKNVDTDFDQPRINGLYHKFHDLDPSFTYDYIKLQKISELIEKCLTPHEQPSFSEIKDYLCSNPICVNVKLYLRTIIDNCDYIIQNQSMDLKRLVLVADLYQKDKIHDIIDDILRKGRDENEIIEKDEDSFGIDQPFEKIFSYFTRCEFNFEDAPDKVCDFKNPFSFIRLIKMKDDELPDPQISINFPDFLACELSPVLDKFVELKHRLIEKRREFEKKCQKLKPSKLDFTELTIDSANKALVTIIKHWSPLIPHTLLITIKNNQQNINDNDNNDNDNFNRVNPTDLCSIDFLEQFAISNDIIHSIENHKKSKKIRMFFPKKEDIFDQLSELFPKIGNINIDNYTDLQSENDELNEENEEKEEEEEEEEEDAQQEL</sequence>
<accession>A0ABR2JWN4</accession>
<organism evidence="3 4">
    <name type="scientific">Tritrichomonas musculus</name>
    <dbReference type="NCBI Taxonomy" id="1915356"/>
    <lineage>
        <taxon>Eukaryota</taxon>
        <taxon>Metamonada</taxon>
        <taxon>Parabasalia</taxon>
        <taxon>Tritrichomonadida</taxon>
        <taxon>Tritrichomonadidae</taxon>
        <taxon>Tritrichomonas</taxon>
    </lineage>
</organism>
<protein>
    <recommendedName>
        <fullName evidence="2">Protein kinase domain-containing protein</fullName>
    </recommendedName>
</protein>
<dbReference type="InterPro" id="IPR011009">
    <property type="entry name" value="Kinase-like_dom_sf"/>
</dbReference>
<dbReference type="Pfam" id="PF07714">
    <property type="entry name" value="PK_Tyr_Ser-Thr"/>
    <property type="match status" value="1"/>
</dbReference>
<dbReference type="Proteomes" id="UP001470230">
    <property type="component" value="Unassembled WGS sequence"/>
</dbReference>
<dbReference type="InterPro" id="IPR000719">
    <property type="entry name" value="Prot_kinase_dom"/>
</dbReference>
<evidence type="ECO:0000313" key="3">
    <source>
        <dbReference type="EMBL" id="KAK8883286.1"/>
    </source>
</evidence>
<dbReference type="PANTHER" id="PTHR23257">
    <property type="entry name" value="SERINE-THREONINE PROTEIN KINASE"/>
    <property type="match status" value="1"/>
</dbReference>
<keyword evidence="4" id="KW-1185">Reference proteome</keyword>
<name>A0ABR2JWN4_9EUKA</name>
<dbReference type="EMBL" id="JAPFFF010000009">
    <property type="protein sequence ID" value="KAK8883286.1"/>
    <property type="molecule type" value="Genomic_DNA"/>
</dbReference>
<dbReference type="SUPFAM" id="SSF56112">
    <property type="entry name" value="Protein kinase-like (PK-like)"/>
    <property type="match status" value="2"/>
</dbReference>
<dbReference type="PROSITE" id="PS50011">
    <property type="entry name" value="PROTEIN_KINASE_DOM"/>
    <property type="match status" value="1"/>
</dbReference>
<dbReference type="Gene3D" id="1.10.510.10">
    <property type="entry name" value="Transferase(Phosphotransferase) domain 1"/>
    <property type="match status" value="2"/>
</dbReference>
<reference evidence="3 4" key="1">
    <citation type="submission" date="2024-04" db="EMBL/GenBank/DDBJ databases">
        <title>Tritrichomonas musculus Genome.</title>
        <authorList>
            <person name="Alves-Ferreira E."/>
            <person name="Grigg M."/>
            <person name="Lorenzi H."/>
            <person name="Galac M."/>
        </authorList>
    </citation>
    <scope>NUCLEOTIDE SEQUENCE [LARGE SCALE GENOMIC DNA]</scope>
    <source>
        <strain evidence="3 4">EAF2021</strain>
    </source>
</reference>
<comment type="caution">
    <text evidence="3">The sequence shown here is derived from an EMBL/GenBank/DDBJ whole genome shotgun (WGS) entry which is preliminary data.</text>
</comment>
<dbReference type="SMART" id="SM00220">
    <property type="entry name" value="S_TKc"/>
    <property type="match status" value="1"/>
</dbReference>
<feature type="compositionally biased region" description="Acidic residues" evidence="1">
    <location>
        <begin position="869"/>
        <end position="896"/>
    </location>
</feature>
<proteinExistence type="predicted"/>
<feature type="domain" description="Protein kinase" evidence="2">
    <location>
        <begin position="1"/>
        <end position="257"/>
    </location>
</feature>
<evidence type="ECO:0000259" key="2">
    <source>
        <dbReference type="PROSITE" id="PS50011"/>
    </source>
</evidence>
<evidence type="ECO:0000256" key="1">
    <source>
        <dbReference type="SAM" id="MobiDB-lite"/>
    </source>
</evidence>
<dbReference type="InterPro" id="IPR050167">
    <property type="entry name" value="Ser_Thr_protein_kinase"/>
</dbReference>
<gene>
    <name evidence="3" type="ORF">M9Y10_045937</name>
</gene>